<keyword evidence="1" id="KW-0812">Transmembrane</keyword>
<dbReference type="EMBL" id="MT143571">
    <property type="protein sequence ID" value="QJA98324.1"/>
    <property type="molecule type" value="Genomic_DNA"/>
</dbReference>
<evidence type="ECO:0000313" key="3">
    <source>
        <dbReference type="EMBL" id="QJB01728.1"/>
    </source>
</evidence>
<protein>
    <submittedName>
        <fullName evidence="2">Uncharacterized protein</fullName>
    </submittedName>
</protein>
<gene>
    <name evidence="2" type="ORF">MM171A01923_0010</name>
    <name evidence="3" type="ORF">MM171B02100_0008</name>
</gene>
<sequence>MTKDDEPVFNFEPTNKTEENVHDEIDKVITKKMKVEDRVRIAHEIKKNPPTPGYMKTEVPPGIYSIDLNIDAHWWFHHVCTVFPFLLDQGIRTHMDLKDSFKPEKRLPDFNYMFLFVAIVGVVGIIMVTKMFGWW</sequence>
<organism evidence="2">
    <name type="scientific">viral metagenome</name>
    <dbReference type="NCBI Taxonomy" id="1070528"/>
    <lineage>
        <taxon>unclassified sequences</taxon>
        <taxon>metagenomes</taxon>
        <taxon>organismal metagenomes</taxon>
    </lineage>
</organism>
<feature type="transmembrane region" description="Helical" evidence="1">
    <location>
        <begin position="112"/>
        <end position="132"/>
    </location>
</feature>
<proteinExistence type="predicted"/>
<dbReference type="EMBL" id="MT143728">
    <property type="protein sequence ID" value="QJB01728.1"/>
    <property type="molecule type" value="Genomic_DNA"/>
</dbReference>
<name>A0A6M3LXH2_9ZZZZ</name>
<reference evidence="2" key="1">
    <citation type="submission" date="2020-03" db="EMBL/GenBank/DDBJ databases">
        <title>The deep terrestrial virosphere.</title>
        <authorList>
            <person name="Holmfeldt K."/>
            <person name="Nilsson E."/>
            <person name="Simone D."/>
            <person name="Lopez-Fernandez M."/>
            <person name="Wu X."/>
            <person name="de Brujin I."/>
            <person name="Lundin D."/>
            <person name="Andersson A."/>
            <person name="Bertilsson S."/>
            <person name="Dopson M."/>
        </authorList>
    </citation>
    <scope>NUCLEOTIDE SEQUENCE</scope>
    <source>
        <strain evidence="2">MM171A01923</strain>
        <strain evidence="3">MM171B02100</strain>
    </source>
</reference>
<keyword evidence="1" id="KW-0472">Membrane</keyword>
<accession>A0A6M3LXH2</accession>
<evidence type="ECO:0000256" key="1">
    <source>
        <dbReference type="SAM" id="Phobius"/>
    </source>
</evidence>
<evidence type="ECO:0000313" key="2">
    <source>
        <dbReference type="EMBL" id="QJA98324.1"/>
    </source>
</evidence>
<keyword evidence="1" id="KW-1133">Transmembrane helix</keyword>
<dbReference type="AlphaFoldDB" id="A0A6M3LXH2"/>